<comment type="caution">
    <text evidence="1">The sequence shown here is derived from an EMBL/GenBank/DDBJ whole genome shotgun (WGS) entry which is preliminary data.</text>
</comment>
<sequence>MKRKRIWLVCLFVAVLCSVSFYKPAVLYLVEWRLQGLMRDHFSAELSYTAPSFVGKKVVFSDVVMRPLSEGPAPGFDLAVKRFELRPRLSLSPLTLRVDVALIHPDLVINDEEAWLSSVRFFETSKRFFLPIETKLNVVKGSCRLEEWEGDALRFHFLQRGYSSKSGELQILWDNDSGSQLVVAIEDSENKVEIFSSIHGVEAHQLKALQELAQLAFPRLPSYHLKKGVVEAEAHFVMIGDRVRDFMLESFVVRNAELDLPHMGVQVRLDSLKGSLSLDGSSGKIWESLHASLEVEGGEITLSELREGPLAIEKIALAAEVEEGVLQKGFARWSQDGIAASLNVNLSDRSSPLFATLQGGVKGLVRWFPPSYRKMVGDLFSEETLDLRVEVSRGGQAPLVAVRGSVFDRLGKEIQPFECSLVLDESIVSLWKTPFDGRWGGWRRYLISMNVTAPALVLEKFLSPFLFDNTPLSLRGNADMHASLEEGQLVVRYTPHWVVLDHPHFLVEMPGISSDNGLDEEKRFDKAVHYVNLWSSHFGFLPVRNGHFVLKDWDMEFFDAKALIHFDGRGIQIKNVETHSSGMQFWGNIGVDFRDPKAVLLSVSADRIEGSVANLKILCSHFADTDWFQFPLEGKVIGRSGSLDLHTTFYPKTTDFDVHVRGQMNRGEWRYLPALVAARDLSMDFEYRFSDRKFEILHLEGDLFVGQGKDVDRYHLQNASVVFDDDSTSTAHYDLSLHQEDGSEYMRAVGTASSLLPRFTGKGVEQKRVEGIKAISFTFDPSYTHIGAVKPGIQELILNGDARILKLYAEPVIDLKTLSSELGRLIKTSLLPLSPLYIDRMSRSALRGTLYTKFRYDGESQLALFSGRSDDLFVADQKLPPLSFRGEKRQRVVLIDELQAGAWVASGLFYEQPRGWKIESLAVKHGSILESEFRGVYHSISKTLRLVCSAFVVDLPQTLKLLSSSSAFPLAGLKGGLRGNGELSLDLSVKKPLETLRGAGTISLQGSALASLVQFNTGHEARFSFSFPEGIKVSDIALSLTPANMEKKRIDIAIDCLSRRFDHPLWKIDGAVFSSSARQLRWIVLSSAHFLPGKSASGIRQLFAKVQGDDPIQLSVSGQIRGEEFSFAFQGRYPGIYFNLKADQQRFSSHEQMVMGRVDIDFAKLAPLFPAQWNKRLEFWQLGKGYSLIGTWTLPKRDFFEGRFQGVLHAKSFEIAGRTFEQMSAVVHYGQGDLSIENLSLYDPAMTLSVNAISCTKKPTSSLWSIEIPQLIAKDIQPKSFLQIEESESFKNLVVNHLELNNLSGTIGDRKSFTGTGHFLFLNNDGSMENTLWAIPVDIISRIGFDNHHFIPSTGNIHYTIKDSRIYLTKLKDIYSKGRRSQFYKAEGETMPYMDFDGNLNIKIRMKQHNLLMKIAELFTFSIQGTVTDPVYRFQRPFTITSPIDEDDAASAVR</sequence>
<keyword evidence="2" id="KW-1185">Reference proteome</keyword>
<name>A0ABS3ARF4_9BACT</name>
<reference evidence="1 2" key="1">
    <citation type="submission" date="2021-02" db="EMBL/GenBank/DDBJ databases">
        <title>Activity-based single-cell genomes from oceanic crustal fluid captures similar information to metagenomic and metatranscriptomic surveys with orders of magnitude less sampling.</title>
        <authorList>
            <person name="D'Angelo T.S."/>
            <person name="Orcutt B.N."/>
        </authorList>
    </citation>
    <scope>NUCLEOTIDE SEQUENCE [LARGE SCALE GENOMIC DNA]</scope>
    <source>
        <strain evidence="1">AH-315-G07</strain>
    </source>
</reference>
<evidence type="ECO:0000313" key="1">
    <source>
        <dbReference type="EMBL" id="MBN4067322.1"/>
    </source>
</evidence>
<proteinExistence type="predicted"/>
<accession>A0ABS3ARF4</accession>
<organism evidence="1 2">
    <name type="scientific">Simkania negevensis</name>
    <dbReference type="NCBI Taxonomy" id="83561"/>
    <lineage>
        <taxon>Bacteria</taxon>
        <taxon>Pseudomonadati</taxon>
        <taxon>Chlamydiota</taxon>
        <taxon>Chlamydiia</taxon>
        <taxon>Parachlamydiales</taxon>
        <taxon>Simkaniaceae</taxon>
        <taxon>Simkania</taxon>
    </lineage>
</organism>
<dbReference type="EMBL" id="JAFITR010000111">
    <property type="protein sequence ID" value="MBN4067322.1"/>
    <property type="molecule type" value="Genomic_DNA"/>
</dbReference>
<evidence type="ECO:0000313" key="2">
    <source>
        <dbReference type="Proteomes" id="UP000722121"/>
    </source>
</evidence>
<gene>
    <name evidence="1" type="ORF">JYU14_04490</name>
</gene>
<protein>
    <recommendedName>
        <fullName evidence="3">AsmA-like C-terminal domain-containing protein</fullName>
    </recommendedName>
</protein>
<evidence type="ECO:0008006" key="3">
    <source>
        <dbReference type="Google" id="ProtNLM"/>
    </source>
</evidence>
<dbReference type="Proteomes" id="UP000722121">
    <property type="component" value="Unassembled WGS sequence"/>
</dbReference>